<dbReference type="InterPro" id="IPR057326">
    <property type="entry name" value="KR_dom"/>
</dbReference>
<dbReference type="InterPro" id="IPR002347">
    <property type="entry name" value="SDR_fam"/>
</dbReference>
<dbReference type="Gene3D" id="3.40.50.720">
    <property type="entry name" value="NAD(P)-binding Rossmann-like Domain"/>
    <property type="match status" value="1"/>
</dbReference>
<dbReference type="NCBIfam" id="NF005559">
    <property type="entry name" value="PRK07231.1"/>
    <property type="match status" value="1"/>
</dbReference>
<accession>A0A927RPP1</accession>
<dbReference type="InterPro" id="IPR036291">
    <property type="entry name" value="NAD(P)-bd_dom_sf"/>
</dbReference>
<evidence type="ECO:0000313" key="6">
    <source>
        <dbReference type="Proteomes" id="UP000638648"/>
    </source>
</evidence>
<organism evidence="5 6">
    <name type="scientific">Actinopolymorpha pittospori</name>
    <dbReference type="NCBI Taxonomy" id="648752"/>
    <lineage>
        <taxon>Bacteria</taxon>
        <taxon>Bacillati</taxon>
        <taxon>Actinomycetota</taxon>
        <taxon>Actinomycetes</taxon>
        <taxon>Propionibacteriales</taxon>
        <taxon>Actinopolymorphaceae</taxon>
        <taxon>Actinopolymorpha</taxon>
    </lineage>
</organism>
<dbReference type="GO" id="GO:0016491">
    <property type="term" value="F:oxidoreductase activity"/>
    <property type="evidence" value="ECO:0007669"/>
    <property type="project" value="UniProtKB-KW"/>
</dbReference>
<dbReference type="PANTHER" id="PTHR24321">
    <property type="entry name" value="DEHYDROGENASES, SHORT CHAIN"/>
    <property type="match status" value="1"/>
</dbReference>
<evidence type="ECO:0000256" key="2">
    <source>
        <dbReference type="ARBA" id="ARBA00023002"/>
    </source>
</evidence>
<protein>
    <submittedName>
        <fullName evidence="5">NAD(P)-dependent dehydrogenase (Short-subunit alcohol dehydrogenase family)</fullName>
    </submittedName>
</protein>
<dbReference type="RefSeq" id="WP_192755402.1">
    <property type="nucleotide sequence ID" value="NZ_BAABJL010000005.1"/>
</dbReference>
<evidence type="ECO:0000256" key="1">
    <source>
        <dbReference type="ARBA" id="ARBA00006484"/>
    </source>
</evidence>
<comment type="similarity">
    <text evidence="1">Belongs to the short-chain dehydrogenases/reductases (SDR) family.</text>
</comment>
<proteinExistence type="inferred from homology"/>
<dbReference type="FunFam" id="3.40.50.720:FF:000084">
    <property type="entry name" value="Short-chain dehydrogenase reductase"/>
    <property type="match status" value="1"/>
</dbReference>
<dbReference type="InterPro" id="IPR020904">
    <property type="entry name" value="Sc_DH/Rdtase_CS"/>
</dbReference>
<dbReference type="SUPFAM" id="SSF51735">
    <property type="entry name" value="NAD(P)-binding Rossmann-fold domains"/>
    <property type="match status" value="1"/>
</dbReference>
<evidence type="ECO:0000259" key="4">
    <source>
        <dbReference type="SMART" id="SM00822"/>
    </source>
</evidence>
<dbReference type="Proteomes" id="UP000638648">
    <property type="component" value="Unassembled WGS sequence"/>
</dbReference>
<dbReference type="PRINTS" id="PR00081">
    <property type="entry name" value="GDHRDH"/>
</dbReference>
<sequence length="262" mass="27285">MGDFAGKVALVAGGGSGIGRAVVECLAAAGATVVACTNVEEQARAVRAEVGGEVSAVVADVTRAEDVRRFVAEASAEHGGVDVLVNSAGIQRYGTVEETTEELWDEVLDVNLKAMYLTSHFAVPHLRARGGGAIVNVSSVQAFVAQDRVAAYAASKGGIIALTKAMAVDHAKDGIRVNAVCPGSVDTPMLRWSADLHRGDRAVEEVLRDWGRSHPLGRIAQPAEVAELVAFLASDRASFITGADYRVDGGLLATVPVTLPQE</sequence>
<feature type="domain" description="Ketoreductase" evidence="4">
    <location>
        <begin position="7"/>
        <end position="186"/>
    </location>
</feature>
<dbReference type="PROSITE" id="PS00061">
    <property type="entry name" value="ADH_SHORT"/>
    <property type="match status" value="1"/>
</dbReference>
<name>A0A927RPP1_9ACTN</name>
<gene>
    <name evidence="5" type="ORF">HEB94_009179</name>
</gene>
<comment type="caution">
    <text evidence="5">The sequence shown here is derived from an EMBL/GenBank/DDBJ whole genome shotgun (WGS) entry which is preliminary data.</text>
</comment>
<evidence type="ECO:0000313" key="5">
    <source>
        <dbReference type="EMBL" id="MBE1612331.1"/>
    </source>
</evidence>
<evidence type="ECO:0000256" key="3">
    <source>
        <dbReference type="ARBA" id="ARBA00023027"/>
    </source>
</evidence>
<dbReference type="PRINTS" id="PR00080">
    <property type="entry name" value="SDRFAMILY"/>
</dbReference>
<keyword evidence="3" id="KW-0520">NAD</keyword>
<dbReference type="AlphaFoldDB" id="A0A927RPP1"/>
<reference evidence="5" key="1">
    <citation type="submission" date="2020-10" db="EMBL/GenBank/DDBJ databases">
        <title>Sequencing the genomes of 1000 actinobacteria strains.</title>
        <authorList>
            <person name="Klenk H.-P."/>
        </authorList>
    </citation>
    <scope>NUCLEOTIDE SEQUENCE</scope>
    <source>
        <strain evidence="5">DSM 45354</strain>
    </source>
</reference>
<keyword evidence="2" id="KW-0560">Oxidoreductase</keyword>
<dbReference type="PANTHER" id="PTHR24321:SF8">
    <property type="entry name" value="ESTRADIOL 17-BETA-DEHYDROGENASE 8-RELATED"/>
    <property type="match status" value="1"/>
</dbReference>
<keyword evidence="6" id="KW-1185">Reference proteome</keyword>
<dbReference type="Pfam" id="PF13561">
    <property type="entry name" value="adh_short_C2"/>
    <property type="match status" value="1"/>
</dbReference>
<dbReference type="SMART" id="SM00822">
    <property type="entry name" value="PKS_KR"/>
    <property type="match status" value="1"/>
</dbReference>
<dbReference type="EMBL" id="JADBEM010000001">
    <property type="protein sequence ID" value="MBE1612331.1"/>
    <property type="molecule type" value="Genomic_DNA"/>
</dbReference>